<evidence type="ECO:0000313" key="1">
    <source>
        <dbReference type="EMBL" id="WWQ61466.1"/>
    </source>
</evidence>
<accession>A0AAX4L5E4</accession>
<dbReference type="AlphaFoldDB" id="A0AAX4L5E4"/>
<dbReference type="EMBL" id="CP146016">
    <property type="protein sequence ID" value="WWQ61466.1"/>
    <property type="molecule type" value="Genomic_DNA"/>
</dbReference>
<organism evidence="1 2">
    <name type="scientific">Sulfolobus tengchongensis</name>
    <dbReference type="NCBI Taxonomy" id="207809"/>
    <lineage>
        <taxon>Archaea</taxon>
        <taxon>Thermoproteota</taxon>
        <taxon>Thermoprotei</taxon>
        <taxon>Sulfolobales</taxon>
        <taxon>Sulfolobaceae</taxon>
        <taxon>Sulfolobus</taxon>
    </lineage>
</organism>
<evidence type="ECO:0000313" key="2">
    <source>
        <dbReference type="Proteomes" id="UP001432202"/>
    </source>
</evidence>
<dbReference type="GeneID" id="89336132"/>
<dbReference type="PANTHER" id="PTHR38433:SF1">
    <property type="entry name" value="DUF1641 DOMAIN-CONTAINING PROTEIN"/>
    <property type="match status" value="1"/>
</dbReference>
<dbReference type="RefSeq" id="WP_338603837.1">
    <property type="nucleotide sequence ID" value="NZ_CP146016.1"/>
</dbReference>
<evidence type="ECO:0008006" key="3">
    <source>
        <dbReference type="Google" id="ProtNLM"/>
    </source>
</evidence>
<dbReference type="PANTHER" id="PTHR38433">
    <property type="match status" value="1"/>
</dbReference>
<proteinExistence type="predicted"/>
<gene>
    <name evidence="1" type="ORF">V6M85_05150</name>
</gene>
<dbReference type="Proteomes" id="UP001432202">
    <property type="component" value="Chromosome"/>
</dbReference>
<reference evidence="1 2" key="1">
    <citation type="submission" date="2024-02" db="EMBL/GenBank/DDBJ databases">
        <title>STSV induces naive adaptation in Sulfolobus.</title>
        <authorList>
            <person name="Xiang X."/>
            <person name="Song M."/>
        </authorList>
    </citation>
    <scope>NUCLEOTIDE SEQUENCE [LARGE SCALE GENOMIC DNA]</scope>
    <source>
        <strain evidence="1 2">RT2</strain>
    </source>
</reference>
<sequence length="174" mass="19614">MSLVELNIIDELLKDEKLNSLNKLLDILNDINKLGILDVIKGIAEDEKTIGKIAEILTGDAVLSLLVNREKIVKNLSLLLDDDTIYNLNYILSFVDKVRNKGILDPIVGLLEDEELLGKLINGIINDFTLNLISNWNEIVKDLSRIDLKNFKYYTLLVSATGEALKTENIKTNY</sequence>
<name>A0AAX4L5E4_9CREN</name>
<protein>
    <recommendedName>
        <fullName evidence="3">DUF1641 domain-containing protein</fullName>
    </recommendedName>
</protein>
<keyword evidence="2" id="KW-1185">Reference proteome</keyword>